<evidence type="ECO:0000256" key="1">
    <source>
        <dbReference type="ARBA" id="ARBA00004448"/>
    </source>
</evidence>
<evidence type="ECO:0000256" key="8">
    <source>
        <dbReference type="ARBA" id="ARBA00022989"/>
    </source>
</evidence>
<evidence type="ECO:0000256" key="7">
    <source>
        <dbReference type="ARBA" id="ARBA00022781"/>
    </source>
</evidence>
<feature type="transmembrane region" description="Helical" evidence="13">
    <location>
        <begin position="221"/>
        <end position="244"/>
    </location>
</feature>
<keyword evidence="10 13" id="KW-0472">Membrane</keyword>
<dbReference type="PRINTS" id="PR00123">
    <property type="entry name" value="ATPASEA"/>
</dbReference>
<keyword evidence="8 13" id="KW-1133">Transmembrane helix</keyword>
<dbReference type="GO" id="GO:0046933">
    <property type="term" value="F:proton-transporting ATP synthase activity, rotational mechanism"/>
    <property type="evidence" value="ECO:0007669"/>
    <property type="project" value="TreeGrafter"/>
</dbReference>
<dbReference type="Gene3D" id="1.20.120.220">
    <property type="entry name" value="ATP synthase, F0 complex, subunit A"/>
    <property type="match status" value="1"/>
</dbReference>
<feature type="transmembrane region" description="Helical" evidence="13">
    <location>
        <begin position="34"/>
        <end position="56"/>
    </location>
</feature>
<dbReference type="PROSITE" id="PS00449">
    <property type="entry name" value="ATPASE_A"/>
    <property type="match status" value="1"/>
</dbReference>
<keyword evidence="14" id="KW-0496">Mitochondrion</keyword>
<keyword evidence="11" id="KW-0066">ATP synthesis</keyword>
<feature type="transmembrane region" description="Helical" evidence="13">
    <location>
        <begin position="92"/>
        <end position="113"/>
    </location>
</feature>
<evidence type="ECO:0000256" key="5">
    <source>
        <dbReference type="ARBA" id="ARBA00022547"/>
    </source>
</evidence>
<feature type="transmembrane region" description="Helical" evidence="13">
    <location>
        <begin position="192"/>
        <end position="215"/>
    </location>
</feature>
<keyword evidence="6 13" id="KW-0812">Transmembrane</keyword>
<sequence length="259" mass="29649">MLNIMNTFINSPLDQFENNTLLGIMTPFMNLNHFNITTFTLYTLIVFSIILLLYMMTNNNNMILGSKWLLSQEMIYDTMINMIKNQLGGKMWGMYVPLIYTFFMIILVSNLLSMIPYSYALMTQFLFVISMSFMIWLGITILGFYKHGLEFFSLFVPQGTPLVLVPLLVLIEMLSYIMRSLSLGLRLSANIMAGHLLMVILGGMILNIMTINIIYNILGILPMSIVLAVLLLEFAVGMIQAYVWCTLMTSYLKDALFLH</sequence>
<evidence type="ECO:0000256" key="3">
    <source>
        <dbReference type="ARBA" id="ARBA00021312"/>
    </source>
</evidence>
<gene>
    <name evidence="14" type="primary">atp6</name>
</gene>
<dbReference type="SUPFAM" id="SSF81336">
    <property type="entry name" value="F1F0 ATP synthase subunit A"/>
    <property type="match status" value="1"/>
</dbReference>
<dbReference type="InterPro" id="IPR035908">
    <property type="entry name" value="F0_ATP_A_sf"/>
</dbReference>
<dbReference type="RefSeq" id="YP_009444485.1">
    <property type="nucleotide sequence ID" value="NC_036377.1"/>
</dbReference>
<name>A0A2D0W3S3_9SACH</name>
<geneLocation type="mitochondrion" evidence="14"/>
<dbReference type="InterPro" id="IPR000568">
    <property type="entry name" value="ATP_synth_F0_asu"/>
</dbReference>
<dbReference type="PANTHER" id="PTHR11410:SF0">
    <property type="entry name" value="ATP SYNTHASE SUBUNIT A"/>
    <property type="match status" value="1"/>
</dbReference>
<dbReference type="EMBL" id="KU920679">
    <property type="protein sequence ID" value="APD15108.1"/>
    <property type="molecule type" value="Genomic_DNA"/>
</dbReference>
<dbReference type="Pfam" id="PF00119">
    <property type="entry name" value="ATP-synt_A"/>
    <property type="match status" value="1"/>
</dbReference>
<dbReference type="InterPro" id="IPR045083">
    <property type="entry name" value="ATP_synth_F0_asu_bact/mt"/>
</dbReference>
<dbReference type="PANTHER" id="PTHR11410">
    <property type="entry name" value="ATP SYNTHASE SUBUNIT A"/>
    <property type="match status" value="1"/>
</dbReference>
<accession>A0A2D0W3S3</accession>
<keyword evidence="4" id="KW-0813">Transport</keyword>
<evidence type="ECO:0000256" key="9">
    <source>
        <dbReference type="ARBA" id="ARBA00023065"/>
    </source>
</evidence>
<evidence type="ECO:0000256" key="6">
    <source>
        <dbReference type="ARBA" id="ARBA00022692"/>
    </source>
</evidence>
<evidence type="ECO:0000256" key="10">
    <source>
        <dbReference type="ARBA" id="ARBA00023136"/>
    </source>
</evidence>
<evidence type="ECO:0000256" key="4">
    <source>
        <dbReference type="ARBA" id="ARBA00022448"/>
    </source>
</evidence>
<keyword evidence="14" id="KW-0378">Hydrolase</keyword>
<dbReference type="InterPro" id="IPR023011">
    <property type="entry name" value="ATP_synth_F0_asu_AS"/>
</dbReference>
<comment type="subcellular location">
    <subcellularLocation>
        <location evidence="1 12">Mitochondrion inner membrane</location>
        <topology evidence="1 12">Multi-pass membrane protein</topology>
    </subcellularLocation>
</comment>
<evidence type="ECO:0000256" key="12">
    <source>
        <dbReference type="RuleBase" id="RU004450"/>
    </source>
</evidence>
<evidence type="ECO:0000256" key="13">
    <source>
        <dbReference type="SAM" id="Phobius"/>
    </source>
</evidence>
<dbReference type="GO" id="GO:0045259">
    <property type="term" value="C:proton-transporting ATP synthase complex"/>
    <property type="evidence" value="ECO:0007669"/>
    <property type="project" value="UniProtKB-KW"/>
</dbReference>
<keyword evidence="7" id="KW-0375">Hydrogen ion transport</keyword>
<keyword evidence="5" id="KW-0138">CF(0)</keyword>
<proteinExistence type="inferred from homology"/>
<dbReference type="AlphaFoldDB" id="A0A2D0W3S3"/>
<dbReference type="GO" id="GO:0005743">
    <property type="term" value="C:mitochondrial inner membrane"/>
    <property type="evidence" value="ECO:0007669"/>
    <property type="project" value="UniProtKB-SubCell"/>
</dbReference>
<comment type="similarity">
    <text evidence="2">Belongs to the ATPase A chain family.</text>
</comment>
<dbReference type="FunFam" id="1.20.120.220:FF:000003">
    <property type="entry name" value="ATP synthase subunit a"/>
    <property type="match status" value="1"/>
</dbReference>
<feature type="transmembrane region" description="Helical" evidence="13">
    <location>
        <begin position="151"/>
        <end position="171"/>
    </location>
</feature>
<dbReference type="HAMAP" id="MF_01393">
    <property type="entry name" value="ATP_synth_a_bact"/>
    <property type="match status" value="1"/>
</dbReference>
<dbReference type="NCBIfam" id="TIGR01131">
    <property type="entry name" value="ATP_synt_6_or_A"/>
    <property type="match status" value="1"/>
</dbReference>
<protein>
    <recommendedName>
        <fullName evidence="3 12">ATP synthase subunit a</fullName>
    </recommendedName>
</protein>
<feature type="transmembrane region" description="Helical" evidence="13">
    <location>
        <begin position="125"/>
        <end position="145"/>
    </location>
</feature>
<dbReference type="CDD" id="cd00310">
    <property type="entry name" value="ATP-synt_Fo_a_6"/>
    <property type="match status" value="1"/>
</dbReference>
<dbReference type="GeneID" id="35198702"/>
<evidence type="ECO:0000313" key="14">
    <source>
        <dbReference type="EMBL" id="APD15108.1"/>
    </source>
</evidence>
<organism evidence="14">
    <name type="scientific">Naumovozyma dairenensis</name>
    <dbReference type="NCBI Taxonomy" id="27289"/>
    <lineage>
        <taxon>Eukaryota</taxon>
        <taxon>Fungi</taxon>
        <taxon>Dikarya</taxon>
        <taxon>Ascomycota</taxon>
        <taxon>Saccharomycotina</taxon>
        <taxon>Saccharomycetes</taxon>
        <taxon>Saccharomycetales</taxon>
        <taxon>Saccharomycetaceae</taxon>
        <taxon>Naumovozyma</taxon>
    </lineage>
</organism>
<evidence type="ECO:0000256" key="2">
    <source>
        <dbReference type="ARBA" id="ARBA00006810"/>
    </source>
</evidence>
<reference evidence="14" key="1">
    <citation type="journal article" date="2017" name="Genome Biol. Evol.">
        <title>Genetic Drift and Indel Mutation in the Evolution of Yeast Mitochondrial Genome Size.</title>
        <authorList>
            <person name="Xiao S."/>
            <person name="Nguyen D.T."/>
            <person name="Wu B."/>
            <person name="Hao W."/>
        </authorList>
    </citation>
    <scope>NUCLEOTIDE SEQUENCE</scope>
    <source>
        <strain evidence="14">Y-1353</strain>
    </source>
</reference>
<dbReference type="GO" id="GO:0016787">
    <property type="term" value="F:hydrolase activity"/>
    <property type="evidence" value="ECO:0007669"/>
    <property type="project" value="UniProtKB-KW"/>
</dbReference>
<evidence type="ECO:0000256" key="11">
    <source>
        <dbReference type="ARBA" id="ARBA00023310"/>
    </source>
</evidence>
<keyword evidence="9" id="KW-0406">Ion transport</keyword>